<evidence type="ECO:0000313" key="1">
    <source>
        <dbReference type="EMBL" id="KAL3956460.1"/>
    </source>
</evidence>
<accession>A0ACC4DJB3</accession>
<name>A0ACC4DJB3_PURLI</name>
<dbReference type="Proteomes" id="UP001638806">
    <property type="component" value="Unassembled WGS sequence"/>
</dbReference>
<comment type="caution">
    <text evidence="1">The sequence shown here is derived from an EMBL/GenBank/DDBJ whole genome shotgun (WGS) entry which is preliminary data.</text>
</comment>
<dbReference type="EMBL" id="JBGNUJ010000008">
    <property type="protein sequence ID" value="KAL3956460.1"/>
    <property type="molecule type" value="Genomic_DNA"/>
</dbReference>
<organism evidence="1 2">
    <name type="scientific">Purpureocillium lilacinum</name>
    <name type="common">Paecilomyces lilacinus</name>
    <dbReference type="NCBI Taxonomy" id="33203"/>
    <lineage>
        <taxon>Eukaryota</taxon>
        <taxon>Fungi</taxon>
        <taxon>Dikarya</taxon>
        <taxon>Ascomycota</taxon>
        <taxon>Pezizomycotina</taxon>
        <taxon>Sordariomycetes</taxon>
        <taxon>Hypocreomycetidae</taxon>
        <taxon>Hypocreales</taxon>
        <taxon>Ophiocordycipitaceae</taxon>
        <taxon>Purpureocillium</taxon>
    </lineage>
</organism>
<gene>
    <name evidence="1" type="ORF">ACCO45_009306</name>
</gene>
<protein>
    <submittedName>
        <fullName evidence="1">Uncharacterized protein</fullName>
    </submittedName>
</protein>
<keyword evidence="2" id="KW-1185">Reference proteome</keyword>
<evidence type="ECO:0000313" key="2">
    <source>
        <dbReference type="Proteomes" id="UP001638806"/>
    </source>
</evidence>
<proteinExistence type="predicted"/>
<sequence>MFPQSQPSGRPTAARLRHRPSSPGATSKRPACLASSWRDGIGRVSLPFGSCQWTTDRPREANPLLSLTWAFLTPSWSSTSSHRGYFNPVRGRIWATCMSPAPFTGPARRPCRLGLSLCCKSLSFCGFATLLFFVRDASAASGQRGHSD</sequence>
<reference evidence="1" key="1">
    <citation type="submission" date="2024-12" db="EMBL/GenBank/DDBJ databases">
        <title>Comparative genomics and development of molecular markers within Purpureocillium lilacinum and among Purpureocillium species.</title>
        <authorList>
            <person name="Yeh Z.-Y."/>
            <person name="Ni N.-T."/>
            <person name="Lo P.-H."/>
            <person name="Mushyakhwo K."/>
            <person name="Lin C.-F."/>
            <person name="Nai Y.-S."/>
        </authorList>
    </citation>
    <scope>NUCLEOTIDE SEQUENCE</scope>
    <source>
        <strain evidence="1">NCHU-NPUST-175</strain>
    </source>
</reference>